<name>A0A8J3RCJ4_9ACTN</name>
<proteinExistence type="predicted"/>
<feature type="transmembrane region" description="Helical" evidence="2">
    <location>
        <begin position="198"/>
        <end position="219"/>
    </location>
</feature>
<feature type="region of interest" description="Disordered" evidence="1">
    <location>
        <begin position="108"/>
        <end position="145"/>
    </location>
</feature>
<feature type="compositionally biased region" description="Pro residues" evidence="1">
    <location>
        <begin position="124"/>
        <end position="136"/>
    </location>
</feature>
<keyword evidence="2" id="KW-1133">Transmembrane helix</keyword>
<keyword evidence="4" id="KW-1185">Reference proteome</keyword>
<dbReference type="AlphaFoldDB" id="A0A8J3RCJ4"/>
<dbReference type="EMBL" id="BOOG01000053">
    <property type="protein sequence ID" value="GIH72503.1"/>
    <property type="molecule type" value="Genomic_DNA"/>
</dbReference>
<sequence length="220" mass="24496">MRAMSGASPFDVAELRSAWIALDDTEPETFSWPGVVGFHAASEAGELIVICFTGSTAELSDRCRDLGEPSLRWYGTGIRVKGRRWPIAVHDWLRMDWQRPIWERHAQQMVREDEDESASTRPIPVVPSEPDPPGPSARPDRDPPVFPPWRDLPVFPAWSGASVPAVRPDQDLPVISVTTVQDAVPDDRSSDRRELPAWLLPVMALLVAVTVIGLIFTLLM</sequence>
<organism evidence="3 4">
    <name type="scientific">Sphaerimonospora thailandensis</name>
    <dbReference type="NCBI Taxonomy" id="795644"/>
    <lineage>
        <taxon>Bacteria</taxon>
        <taxon>Bacillati</taxon>
        <taxon>Actinomycetota</taxon>
        <taxon>Actinomycetes</taxon>
        <taxon>Streptosporangiales</taxon>
        <taxon>Streptosporangiaceae</taxon>
        <taxon>Sphaerimonospora</taxon>
    </lineage>
</organism>
<evidence type="ECO:0000313" key="3">
    <source>
        <dbReference type="EMBL" id="GIH72503.1"/>
    </source>
</evidence>
<gene>
    <name evidence="3" type="ORF">Mth01_47560</name>
</gene>
<accession>A0A8J3RCJ4</accession>
<keyword evidence="2" id="KW-0812">Transmembrane</keyword>
<reference evidence="3" key="1">
    <citation type="submission" date="2021-01" db="EMBL/GenBank/DDBJ databases">
        <title>Whole genome shotgun sequence of Sphaerimonospora thailandensis NBRC 107569.</title>
        <authorList>
            <person name="Komaki H."/>
            <person name="Tamura T."/>
        </authorList>
    </citation>
    <scope>NUCLEOTIDE SEQUENCE</scope>
    <source>
        <strain evidence="3">NBRC 107569</strain>
    </source>
</reference>
<protein>
    <submittedName>
        <fullName evidence="3">Uncharacterized protein</fullName>
    </submittedName>
</protein>
<comment type="caution">
    <text evidence="3">The sequence shown here is derived from an EMBL/GenBank/DDBJ whole genome shotgun (WGS) entry which is preliminary data.</text>
</comment>
<dbReference type="Proteomes" id="UP000610966">
    <property type="component" value="Unassembled WGS sequence"/>
</dbReference>
<evidence type="ECO:0000256" key="1">
    <source>
        <dbReference type="SAM" id="MobiDB-lite"/>
    </source>
</evidence>
<evidence type="ECO:0000256" key="2">
    <source>
        <dbReference type="SAM" id="Phobius"/>
    </source>
</evidence>
<evidence type="ECO:0000313" key="4">
    <source>
        <dbReference type="Proteomes" id="UP000610966"/>
    </source>
</evidence>
<keyword evidence="2" id="KW-0472">Membrane</keyword>